<dbReference type="GO" id="GO:0046983">
    <property type="term" value="F:protein dimerization activity"/>
    <property type="evidence" value="ECO:0007669"/>
    <property type="project" value="InterPro"/>
</dbReference>
<evidence type="ECO:0000313" key="2">
    <source>
        <dbReference type="EMBL" id="CAB4016254.1"/>
    </source>
</evidence>
<evidence type="ECO:0000256" key="1">
    <source>
        <dbReference type="SAM" id="MobiDB-lite"/>
    </source>
</evidence>
<dbReference type="EMBL" id="CACRXK020009043">
    <property type="protein sequence ID" value="CAB4016254.1"/>
    <property type="molecule type" value="Genomic_DNA"/>
</dbReference>
<proteinExistence type="predicted"/>
<dbReference type="InterPro" id="IPR008906">
    <property type="entry name" value="HATC_C_dom"/>
</dbReference>
<sequence>MPPRERKNRFKIKCLECGVEMDFDYKKKHNSKKHHDLQKQRKAIRYEVVGAPKNPFDTAARKVAVVSTKPTAESSADTETKNKENTDSVSSDEDIPSTSREEVPSFVRDARGPALEISIEKRGWNKIENEPDQTIQEAKKQKIDKDSISDVLVETNTPDFPEDDISSAASTSSHSSSNFQFNDPIQPMLSLDDGPEQSTIEDHELAGMLGEILDVLKEAQDLHESFASEDYSQDVFISTIEKFASDLKEKCHLLLSSSKEALTCEENVLKQTSEKSVEEESSIVTNDPAERIGVKLNESQKNFLIALGPCQPILESYPTNQTIAKSKQNSFTSKWYESMPFLEYSPTLDRAFCFACSLFGEGSGTSCSWTKDGANRWDKMKGRGKSKQGKLVQHFTSAAHKASVDRFDIFSKRSHHVDVALSNARKQLLAQEERERLHNREVIKVILDCCRYLSRQALAFRGGDDDLNGNFRQLVNLLSRWIPFLKTWLTTAHLRPNRVTYLSGKSQNELINLLAVEVRNILTEQIRSSAVYAVLADTTPDVAHADQISLIIRYVDAEFRIQERLLKISEISSKTGDGFSQKVLAMVRELGIPHAGIRFQCYDTTASMSGVYNGAQAKLSEHLERKIPYITCLGHKTNLCVEHSCKSSVMIEEFFTTLQELYNFLTKSTSRFGKLKSKIESLQEGLIMKNLSQTRWIGRAESIKAVWVGYETVIGTLHDIHECDETDGDAKKTATNLLDKLKSFEFYVSLLFMKNVLYKAKIVVMEVQEIEQDILASVEVLQQTRNEMLRMREDDVAMEGIISAATEKCESYGINVEYEFSKRHRPRRAPARFDENFANATVPSFSQHYRKEMFKVLDRLVSDINEIDEYLSDIVLPIIILLPANLPNCSKQEVENLCAAFPQDFKDPDAMCAEIKLISSDIEKSGAKNLKEAAKCVLGKQQFYPNLTKAYQLALTIPVSVASNERSFSKLKLVKSYLRSTMKENRLDDLMILSSSVDILDELELDKVANSWSLYKSRMIKI</sequence>
<gene>
    <name evidence="2" type="ORF">PACLA_8A044044</name>
</gene>
<feature type="region of interest" description="Disordered" evidence="1">
    <location>
        <begin position="156"/>
        <end position="181"/>
    </location>
</feature>
<dbReference type="Pfam" id="PF14291">
    <property type="entry name" value="DUF4371"/>
    <property type="match status" value="1"/>
</dbReference>
<feature type="compositionally biased region" description="Low complexity" evidence="1">
    <location>
        <begin position="166"/>
        <end position="177"/>
    </location>
</feature>
<dbReference type="PANTHER" id="PTHR45749">
    <property type="match status" value="1"/>
</dbReference>
<dbReference type="AlphaFoldDB" id="A0A6S7IBZ1"/>
<dbReference type="SUPFAM" id="SSF53098">
    <property type="entry name" value="Ribonuclease H-like"/>
    <property type="match status" value="1"/>
</dbReference>
<comment type="caution">
    <text evidence="2">The sequence shown here is derived from an EMBL/GenBank/DDBJ whole genome shotgun (WGS) entry which is preliminary data.</text>
</comment>
<dbReference type="Pfam" id="PF05699">
    <property type="entry name" value="Dimer_Tnp_hAT"/>
    <property type="match status" value="1"/>
</dbReference>
<keyword evidence="3" id="KW-1185">Reference proteome</keyword>
<dbReference type="OrthoDB" id="8045002at2759"/>
<feature type="compositionally biased region" description="Polar residues" evidence="1">
    <location>
        <begin position="68"/>
        <end position="77"/>
    </location>
</feature>
<accession>A0A6S7IBZ1</accession>
<organism evidence="2 3">
    <name type="scientific">Paramuricea clavata</name>
    <name type="common">Red gorgonian</name>
    <name type="synonym">Violescent sea-whip</name>
    <dbReference type="NCBI Taxonomy" id="317549"/>
    <lineage>
        <taxon>Eukaryota</taxon>
        <taxon>Metazoa</taxon>
        <taxon>Cnidaria</taxon>
        <taxon>Anthozoa</taxon>
        <taxon>Octocorallia</taxon>
        <taxon>Malacalcyonacea</taxon>
        <taxon>Plexauridae</taxon>
        <taxon>Paramuricea</taxon>
    </lineage>
</organism>
<dbReference type="Proteomes" id="UP001152795">
    <property type="component" value="Unassembled WGS sequence"/>
</dbReference>
<protein>
    <submittedName>
        <fullName evidence="2">Zinc finger MYM-type 1-like</fullName>
    </submittedName>
</protein>
<dbReference type="InterPro" id="IPR012337">
    <property type="entry name" value="RNaseH-like_sf"/>
</dbReference>
<dbReference type="PANTHER" id="PTHR45749:SF21">
    <property type="entry name" value="DUF4371 DOMAIN-CONTAINING PROTEIN"/>
    <property type="match status" value="1"/>
</dbReference>
<name>A0A6S7IBZ1_PARCT</name>
<feature type="region of interest" description="Disordered" evidence="1">
    <location>
        <begin position="66"/>
        <end position="104"/>
    </location>
</feature>
<dbReference type="InterPro" id="IPR025398">
    <property type="entry name" value="DUF4371"/>
</dbReference>
<dbReference type="InterPro" id="IPR006580">
    <property type="entry name" value="Znf_TTF"/>
</dbReference>
<evidence type="ECO:0000313" key="3">
    <source>
        <dbReference type="Proteomes" id="UP001152795"/>
    </source>
</evidence>
<dbReference type="SMART" id="SM00597">
    <property type="entry name" value="ZnF_TTF"/>
    <property type="match status" value="1"/>
</dbReference>
<reference evidence="2" key="1">
    <citation type="submission" date="2020-04" db="EMBL/GenBank/DDBJ databases">
        <authorList>
            <person name="Alioto T."/>
            <person name="Alioto T."/>
            <person name="Gomez Garrido J."/>
        </authorList>
    </citation>
    <scope>NUCLEOTIDE SEQUENCE</scope>
    <source>
        <strain evidence="2">A484AB</strain>
    </source>
</reference>